<gene>
    <name evidence="12 13" type="primary">lpxC</name>
    <name evidence="13" type="ORF">DK869_02895</name>
</gene>
<keyword evidence="10 12" id="KW-0443">Lipid metabolism</keyword>
<evidence type="ECO:0000256" key="3">
    <source>
        <dbReference type="ARBA" id="ARBA00005002"/>
    </source>
</evidence>
<keyword evidence="5 12" id="KW-0444">Lipid biosynthesis</keyword>
<dbReference type="InterPro" id="IPR015870">
    <property type="entry name" value="UDP-acyl_N-AcGlcN_deAcase_N"/>
</dbReference>
<evidence type="ECO:0000256" key="11">
    <source>
        <dbReference type="ARBA" id="ARBA00024535"/>
    </source>
</evidence>
<organism evidence="13 14">
    <name type="scientific">Commensalibacter melissae</name>
    <dbReference type="NCBI Taxonomy" id="2070537"/>
    <lineage>
        <taxon>Bacteria</taxon>
        <taxon>Pseudomonadati</taxon>
        <taxon>Pseudomonadota</taxon>
        <taxon>Alphaproteobacteria</taxon>
        <taxon>Acetobacterales</taxon>
        <taxon>Acetobacteraceae</taxon>
    </lineage>
</organism>
<dbReference type="OrthoDB" id="9802746at2"/>
<dbReference type="InterPro" id="IPR020568">
    <property type="entry name" value="Ribosomal_Su5_D2-typ_SF"/>
</dbReference>
<evidence type="ECO:0000256" key="8">
    <source>
        <dbReference type="ARBA" id="ARBA00022801"/>
    </source>
</evidence>
<comment type="similarity">
    <text evidence="12">Belongs to the LpxC family.</text>
</comment>
<evidence type="ECO:0000256" key="12">
    <source>
        <dbReference type="HAMAP-Rule" id="MF_00388"/>
    </source>
</evidence>
<keyword evidence="9 12" id="KW-0862">Zinc</keyword>
<dbReference type="InterPro" id="IPR011334">
    <property type="entry name" value="UDP-acyl_GlcNac_deAcase_C"/>
</dbReference>
<dbReference type="NCBIfam" id="TIGR00325">
    <property type="entry name" value="lpxC"/>
    <property type="match status" value="1"/>
</dbReference>
<dbReference type="PANTHER" id="PTHR33694:SF1">
    <property type="entry name" value="UDP-3-O-ACYL-N-ACETYLGLUCOSAMINE DEACETYLASE 1, MITOCHONDRIAL-RELATED"/>
    <property type="match status" value="1"/>
</dbReference>
<dbReference type="Proteomes" id="UP000247565">
    <property type="component" value="Unassembled WGS sequence"/>
</dbReference>
<keyword evidence="8 12" id="KW-0378">Hydrolase</keyword>
<dbReference type="EC" id="3.5.1.108" evidence="4 12"/>
<evidence type="ECO:0000256" key="10">
    <source>
        <dbReference type="ARBA" id="ARBA00023098"/>
    </source>
</evidence>
<dbReference type="RefSeq" id="WP_110438475.1">
    <property type="nucleotide sequence ID" value="NZ_CP046393.1"/>
</dbReference>
<protein>
    <recommendedName>
        <fullName evidence="4 12">UDP-3-O-acyl-N-acetylglucosamine deacetylase</fullName>
        <shortName evidence="12">UDP-3-O-acyl-GlcNAc deacetylase</shortName>
        <ecNumber evidence="4 12">3.5.1.108</ecNumber>
    </recommendedName>
    <alternativeName>
        <fullName evidence="12">UDP-3-O-[R-3-hydroxymyristoyl]-N-acetylglucosamine deacetylase</fullName>
    </alternativeName>
</protein>
<proteinExistence type="inferred from homology"/>
<dbReference type="GO" id="GO:0016020">
    <property type="term" value="C:membrane"/>
    <property type="evidence" value="ECO:0007669"/>
    <property type="project" value="GOC"/>
</dbReference>
<dbReference type="InterPro" id="IPR004463">
    <property type="entry name" value="UDP-acyl_GlcNac_deAcase"/>
</dbReference>
<comment type="function">
    <text evidence="2 12">Catalyzes the hydrolysis of UDP-3-O-myristoyl-N-acetylglucosamine to form UDP-3-O-myristoylglucosamine and acetate, the committed step in lipid A biosynthesis.</text>
</comment>
<accession>A0A318N3X1</accession>
<comment type="cofactor">
    <cofactor evidence="1 12">
        <name>Zn(2+)</name>
        <dbReference type="ChEBI" id="CHEBI:29105"/>
    </cofactor>
</comment>
<evidence type="ECO:0000256" key="5">
    <source>
        <dbReference type="ARBA" id="ARBA00022516"/>
    </source>
</evidence>
<dbReference type="PANTHER" id="PTHR33694">
    <property type="entry name" value="UDP-3-O-ACYL-N-ACETYLGLUCOSAMINE DEACETYLASE 1, MITOCHONDRIAL-RELATED"/>
    <property type="match status" value="1"/>
</dbReference>
<comment type="catalytic activity">
    <reaction evidence="11 12">
        <text>a UDP-3-O-[(3R)-3-hydroxyacyl]-N-acetyl-alpha-D-glucosamine + H2O = a UDP-3-O-[(3R)-3-hydroxyacyl]-alpha-D-glucosamine + acetate</text>
        <dbReference type="Rhea" id="RHEA:67816"/>
        <dbReference type="ChEBI" id="CHEBI:15377"/>
        <dbReference type="ChEBI" id="CHEBI:30089"/>
        <dbReference type="ChEBI" id="CHEBI:137740"/>
        <dbReference type="ChEBI" id="CHEBI:173225"/>
        <dbReference type="EC" id="3.5.1.108"/>
    </reaction>
</comment>
<dbReference type="GO" id="GO:0103117">
    <property type="term" value="F:UDP-3-O-acyl-N-acetylglucosamine deacetylase activity"/>
    <property type="evidence" value="ECO:0007669"/>
    <property type="project" value="UniProtKB-UniRule"/>
</dbReference>
<keyword evidence="6 12" id="KW-0441">Lipid A biosynthesis</keyword>
<evidence type="ECO:0000256" key="1">
    <source>
        <dbReference type="ARBA" id="ARBA00001947"/>
    </source>
</evidence>
<feature type="binding site" evidence="12">
    <location>
        <position position="110"/>
    </location>
    <ligand>
        <name>Zn(2+)</name>
        <dbReference type="ChEBI" id="CHEBI:29105"/>
    </ligand>
</feature>
<dbReference type="GO" id="GO:0046872">
    <property type="term" value="F:metal ion binding"/>
    <property type="evidence" value="ECO:0007669"/>
    <property type="project" value="UniProtKB-KW"/>
</dbReference>
<comment type="pathway">
    <text evidence="3 12">Glycolipid biosynthesis; lipid IV(A) biosynthesis; lipid IV(A) from (3R)-3-hydroxytetradecanoyl-[acyl-carrier-protein] and UDP-N-acetyl-alpha-D-glucosamine: step 2/6.</text>
</comment>
<dbReference type="HAMAP" id="MF_00388">
    <property type="entry name" value="LpxC"/>
    <property type="match status" value="1"/>
</dbReference>
<evidence type="ECO:0000256" key="4">
    <source>
        <dbReference type="ARBA" id="ARBA00012745"/>
    </source>
</evidence>
<dbReference type="Gene3D" id="3.30.230.20">
    <property type="entry name" value="lpxc deacetylase, domain 1"/>
    <property type="match status" value="1"/>
</dbReference>
<evidence type="ECO:0000256" key="2">
    <source>
        <dbReference type="ARBA" id="ARBA00002923"/>
    </source>
</evidence>
<evidence type="ECO:0000256" key="6">
    <source>
        <dbReference type="ARBA" id="ARBA00022556"/>
    </source>
</evidence>
<feature type="active site" description="Proton donor" evidence="12">
    <location>
        <position position="296"/>
    </location>
</feature>
<dbReference type="SUPFAM" id="SSF54211">
    <property type="entry name" value="Ribosomal protein S5 domain 2-like"/>
    <property type="match status" value="2"/>
</dbReference>
<sequence length="343" mass="38247">MNYPQVIPASKKVNIAYNSLLSSKFTNDINLSLQYTLASPVNFSGMGLHTGKLVHVKLIPAPVGTGIVFFRTDLDDRPIPAHYNNVIDTSLSTVIASPNNPNIRIGTVEHIMSALAGYQINNLFIECNGPEMPVLDGSAAKFTTLLHKAGRQSLYADKPAIQIMKPVRVEYNDAFAELHPSSENQLSLSLTIDFPNSLIGKQTFDMDLTPLNFQREIAFCRTFTFKKEIDTLHKMGLAKGGSLQNAIVVDNGKILNPEGLYCPNEFVKHKMLDAIGDLSLAGHRLYGKFIGYKSGHKLNNMLLHALMKQTDAWRFQFSHQLSGRIYHDSQVISLDRYPLRQET</sequence>
<dbReference type="AlphaFoldDB" id="A0A318N3X1"/>
<keyword evidence="14" id="KW-1185">Reference proteome</keyword>
<feature type="binding site" evidence="12">
    <location>
        <position position="273"/>
    </location>
    <ligand>
        <name>Zn(2+)</name>
        <dbReference type="ChEBI" id="CHEBI:29105"/>
    </ligand>
</feature>
<dbReference type="Gene3D" id="3.30.1700.10">
    <property type="entry name" value="lpxc deacetylase, domain 2"/>
    <property type="match status" value="1"/>
</dbReference>
<keyword evidence="7 12" id="KW-0479">Metal-binding</keyword>
<evidence type="ECO:0000313" key="13">
    <source>
        <dbReference type="EMBL" id="PXZ01957.1"/>
    </source>
</evidence>
<evidence type="ECO:0000313" key="14">
    <source>
        <dbReference type="Proteomes" id="UP000247565"/>
    </source>
</evidence>
<dbReference type="UniPathway" id="UPA00359">
    <property type="reaction ID" value="UER00478"/>
</dbReference>
<dbReference type="GO" id="GO:0009245">
    <property type="term" value="P:lipid A biosynthetic process"/>
    <property type="evidence" value="ECO:0007669"/>
    <property type="project" value="UniProtKB-UniRule"/>
</dbReference>
<dbReference type="EMBL" id="QGLT01000001">
    <property type="protein sequence ID" value="PXZ01957.1"/>
    <property type="molecule type" value="Genomic_DNA"/>
</dbReference>
<dbReference type="Pfam" id="PF03331">
    <property type="entry name" value="LpxC"/>
    <property type="match status" value="1"/>
</dbReference>
<reference evidence="13 14" key="1">
    <citation type="submission" date="2018-05" db="EMBL/GenBank/DDBJ databases">
        <title>Reference genomes for bee gut microbiota database.</title>
        <authorList>
            <person name="Ellegaard K.M."/>
        </authorList>
    </citation>
    <scope>NUCLEOTIDE SEQUENCE [LARGE SCALE GENOMIC DNA]</scope>
    <source>
        <strain evidence="13 14">ESL0284</strain>
    </source>
</reference>
<evidence type="ECO:0000256" key="9">
    <source>
        <dbReference type="ARBA" id="ARBA00022833"/>
    </source>
</evidence>
<comment type="caution">
    <text evidence="13">The sequence shown here is derived from an EMBL/GenBank/DDBJ whole genome shotgun (WGS) entry which is preliminary data.</text>
</comment>
<name>A0A318N3X1_9PROT</name>
<evidence type="ECO:0000256" key="7">
    <source>
        <dbReference type="ARBA" id="ARBA00022723"/>
    </source>
</evidence>
<feature type="binding site" evidence="12">
    <location>
        <position position="269"/>
    </location>
    <ligand>
        <name>Zn(2+)</name>
        <dbReference type="ChEBI" id="CHEBI:29105"/>
    </ligand>
</feature>